<dbReference type="SUPFAM" id="SSF51182">
    <property type="entry name" value="RmlC-like cupins"/>
    <property type="match status" value="1"/>
</dbReference>
<evidence type="ECO:0000313" key="2">
    <source>
        <dbReference type="Proteomes" id="UP001154265"/>
    </source>
</evidence>
<name>A0ABT6F295_9SYNE</name>
<dbReference type="Proteomes" id="UP001154265">
    <property type="component" value="Unassembled WGS sequence"/>
</dbReference>
<comment type="caution">
    <text evidence="1">The sequence shown here is derived from an EMBL/GenBank/DDBJ whole genome shotgun (WGS) entry which is preliminary data.</text>
</comment>
<dbReference type="InterPro" id="IPR014710">
    <property type="entry name" value="RmlC-like_jellyroll"/>
</dbReference>
<accession>A0ABT6F295</accession>
<dbReference type="EMBL" id="JAKKUT010000006">
    <property type="protein sequence ID" value="MDG2991952.1"/>
    <property type="molecule type" value="Genomic_DNA"/>
</dbReference>
<dbReference type="CDD" id="cd10548">
    <property type="entry name" value="cupin_CDO"/>
    <property type="match status" value="1"/>
</dbReference>
<keyword evidence="2" id="KW-1185">Reference proteome</keyword>
<reference evidence="1" key="1">
    <citation type="journal article" date="2022" name="Genome Biol. Evol.">
        <title>A New Gene Family Diagnostic for Intracellular Biomineralization of Amorphous Ca Carbonates by Cyanobacteria.</title>
        <authorList>
            <person name="Benzerara K."/>
            <person name="Duprat E."/>
            <person name="Bitard-Feildel T."/>
            <person name="Caumes G."/>
            <person name="Cassier-Chauvat C."/>
            <person name="Chauvat F."/>
            <person name="Dezi M."/>
            <person name="Diop S.I."/>
            <person name="Gaschignard G."/>
            <person name="Gorgen S."/>
            <person name="Gugger M."/>
            <person name="Lopez-Garcia P."/>
            <person name="Millet M."/>
            <person name="Skouri-Panet F."/>
            <person name="Moreira D."/>
            <person name="Callebaut I."/>
        </authorList>
    </citation>
    <scope>NUCLEOTIDE SEQUENCE</scope>
    <source>
        <strain evidence="1">G9</strain>
    </source>
</reference>
<sequence>MIYFATTDGSMETVELPEVEPSQDSPYRLYRFLTDLEDILARVQGDRPRLEAIFPLVQRLLRDSPWLYYPDLVPHPQTGWAVQTLYDEPFYPLTVQRVAWAAGATSPIHNHGTWGIVAILQGEEKNTFYQRSPQPAYPHRLELGDECTLGQDQMIGFFADAIHHVQALDQGPTLSFNLYGETNYDQRWQFDLATHSARLF</sequence>
<dbReference type="InterPro" id="IPR011051">
    <property type="entry name" value="RmlC_Cupin_sf"/>
</dbReference>
<organism evidence="1 2">
    <name type="scientific">Candidatus Synechococcus calcipolaris G9</name>
    <dbReference type="NCBI Taxonomy" id="1497997"/>
    <lineage>
        <taxon>Bacteria</taxon>
        <taxon>Bacillati</taxon>
        <taxon>Cyanobacteriota</taxon>
        <taxon>Cyanophyceae</taxon>
        <taxon>Synechococcales</taxon>
        <taxon>Synechococcaceae</taxon>
        <taxon>Synechococcus</taxon>
    </lineage>
</organism>
<protein>
    <submittedName>
        <fullName evidence="1">Cupin</fullName>
    </submittedName>
</protein>
<dbReference type="RefSeq" id="WP_277867882.1">
    <property type="nucleotide sequence ID" value="NZ_JAKKUT010000006.1"/>
</dbReference>
<proteinExistence type="predicted"/>
<reference evidence="1" key="2">
    <citation type="submission" date="2022-01" db="EMBL/GenBank/DDBJ databases">
        <authorList>
            <person name="Zivanovic Y."/>
            <person name="Moreira D."/>
            <person name="Lopez-Garcia P."/>
        </authorList>
    </citation>
    <scope>NUCLEOTIDE SEQUENCE</scope>
    <source>
        <strain evidence="1">G9</strain>
    </source>
</reference>
<evidence type="ECO:0000313" key="1">
    <source>
        <dbReference type="EMBL" id="MDG2991952.1"/>
    </source>
</evidence>
<dbReference type="Gene3D" id="2.60.120.10">
    <property type="entry name" value="Jelly Rolls"/>
    <property type="match status" value="1"/>
</dbReference>
<gene>
    <name evidence="1" type="ORF">L3556_13565</name>
</gene>